<dbReference type="EC" id="1.15.1.1" evidence="3"/>
<evidence type="ECO:0000256" key="2">
    <source>
        <dbReference type="ARBA" id="ARBA00024900"/>
    </source>
</evidence>
<evidence type="ECO:0000313" key="5">
    <source>
        <dbReference type="EMBL" id="MYL48550.1"/>
    </source>
</evidence>
<name>A0A845DZW3_9BACI</name>
<keyword evidence="3" id="KW-0862">Zinc</keyword>
<comment type="caution">
    <text evidence="5">The sequence shown here is derived from an EMBL/GenBank/DDBJ whole genome shotgun (WGS) entry which is preliminary data.</text>
</comment>
<protein>
    <recommendedName>
        <fullName evidence="3">Superoxide dismutase [Cu-Zn]</fullName>
        <ecNumber evidence="3">1.15.1.1</ecNumber>
    </recommendedName>
</protein>
<dbReference type="InterPro" id="IPR001424">
    <property type="entry name" value="SOD_Cu_Zn_dom"/>
</dbReference>
<dbReference type="GO" id="GO:0005507">
    <property type="term" value="F:copper ion binding"/>
    <property type="evidence" value="ECO:0007669"/>
    <property type="project" value="InterPro"/>
</dbReference>
<comment type="cofactor">
    <cofactor evidence="3">
        <name>Cu cation</name>
        <dbReference type="ChEBI" id="CHEBI:23378"/>
    </cofactor>
    <text evidence="3">Binds 1 copper ion per subunit.</text>
</comment>
<dbReference type="Pfam" id="PF00080">
    <property type="entry name" value="Sod_Cu"/>
    <property type="match status" value="1"/>
</dbReference>
<dbReference type="EMBL" id="WMEZ01000001">
    <property type="protein sequence ID" value="MYL48550.1"/>
    <property type="molecule type" value="Genomic_DNA"/>
</dbReference>
<accession>A0A845DZW3</accession>
<feature type="domain" description="Superoxide dismutase copper/zinc binding" evidence="4">
    <location>
        <begin position="41"/>
        <end position="172"/>
    </location>
</feature>
<dbReference type="InterPro" id="IPR036423">
    <property type="entry name" value="SOD-like_Cu/Zn_dom_sf"/>
</dbReference>
<dbReference type="Gene3D" id="2.60.40.200">
    <property type="entry name" value="Superoxide dismutase, copper/zinc binding domain"/>
    <property type="match status" value="1"/>
</dbReference>
<comment type="catalytic activity">
    <reaction evidence="3">
        <text>2 superoxide + 2 H(+) = H2O2 + O2</text>
        <dbReference type="Rhea" id="RHEA:20696"/>
        <dbReference type="ChEBI" id="CHEBI:15378"/>
        <dbReference type="ChEBI" id="CHEBI:15379"/>
        <dbReference type="ChEBI" id="CHEBI:16240"/>
        <dbReference type="ChEBI" id="CHEBI:18421"/>
        <dbReference type="EC" id="1.15.1.1"/>
    </reaction>
</comment>
<dbReference type="CDD" id="cd00305">
    <property type="entry name" value="Cu-Zn_Superoxide_Dismutase"/>
    <property type="match status" value="1"/>
</dbReference>
<dbReference type="SUPFAM" id="SSF49329">
    <property type="entry name" value="Cu,Zn superoxide dismutase-like"/>
    <property type="match status" value="1"/>
</dbReference>
<dbReference type="OrthoDB" id="9792957at2"/>
<dbReference type="AlphaFoldDB" id="A0A845DZW3"/>
<evidence type="ECO:0000256" key="1">
    <source>
        <dbReference type="ARBA" id="ARBA00010457"/>
    </source>
</evidence>
<evidence type="ECO:0000313" key="6">
    <source>
        <dbReference type="Proteomes" id="UP000447393"/>
    </source>
</evidence>
<proteinExistence type="inferred from homology"/>
<dbReference type="PANTHER" id="PTHR10003">
    <property type="entry name" value="SUPEROXIDE DISMUTASE CU-ZN -RELATED"/>
    <property type="match status" value="1"/>
</dbReference>
<organism evidence="5 6">
    <name type="scientific">Halobacillus litoralis</name>
    <dbReference type="NCBI Taxonomy" id="45668"/>
    <lineage>
        <taxon>Bacteria</taxon>
        <taxon>Bacillati</taxon>
        <taxon>Bacillota</taxon>
        <taxon>Bacilli</taxon>
        <taxon>Bacillales</taxon>
        <taxon>Bacillaceae</taxon>
        <taxon>Halobacillus</taxon>
    </lineage>
</organism>
<dbReference type="InterPro" id="IPR018152">
    <property type="entry name" value="SOD_Cu/Zn_BS"/>
</dbReference>
<comment type="function">
    <text evidence="2">Destroys radicals which are normally produced within the cells and which are toxic to biological systems. May play a role in favoring mycobacterial survival in phagocytes.</text>
</comment>
<keyword evidence="3" id="KW-0479">Metal-binding</keyword>
<keyword evidence="3" id="KW-0560">Oxidoreductase</keyword>
<dbReference type="InterPro" id="IPR024134">
    <property type="entry name" value="SOD_Cu/Zn_/chaperone"/>
</dbReference>
<keyword evidence="3" id="KW-0186">Copper</keyword>
<dbReference type="PROSITE" id="PS00332">
    <property type="entry name" value="SOD_CU_ZN_2"/>
    <property type="match status" value="1"/>
</dbReference>
<reference evidence="5 6" key="1">
    <citation type="submission" date="2019-11" db="EMBL/GenBank/DDBJ databases">
        <title>Genome sequences of 17 halophilic strains isolated from different environments.</title>
        <authorList>
            <person name="Furrow R.E."/>
        </authorList>
    </citation>
    <scope>NUCLEOTIDE SEQUENCE [LARGE SCALE GENOMIC DNA]</scope>
    <source>
        <strain evidence="5 6">22505_10_Sand</strain>
    </source>
</reference>
<sequence>MHRLKGGCCSVYIQNGPYRQTYASETAQAKFLSSPLAPNLKGTIQFYQMPYGVEVFVQVEGLPDFKKPKNGKQIGPHGFHIHEKGVCEIGDGKDPFSSAGGHWNPDDQPHGNHAGDFPVLFSNQGRARMIFFTDRFKVSAIIGKSVIIHEGPDDFQSQPSGDSGKRIACAIIERS</sequence>
<dbReference type="Proteomes" id="UP000447393">
    <property type="component" value="Unassembled WGS sequence"/>
</dbReference>
<evidence type="ECO:0000259" key="4">
    <source>
        <dbReference type="Pfam" id="PF00080"/>
    </source>
</evidence>
<comment type="cofactor">
    <cofactor evidence="3">
        <name>Zn(2+)</name>
        <dbReference type="ChEBI" id="CHEBI:29105"/>
    </cofactor>
    <text evidence="3">Binds 1 zinc ion per subunit.</text>
</comment>
<evidence type="ECO:0000256" key="3">
    <source>
        <dbReference type="RuleBase" id="RU000393"/>
    </source>
</evidence>
<comment type="similarity">
    <text evidence="1 3">Belongs to the Cu-Zn superoxide dismutase family.</text>
</comment>
<dbReference type="GO" id="GO:0004784">
    <property type="term" value="F:superoxide dismutase activity"/>
    <property type="evidence" value="ECO:0007669"/>
    <property type="project" value="UniProtKB-EC"/>
</dbReference>
<gene>
    <name evidence="5" type="ORF">GLV98_03610</name>
</gene>